<accession>A0A2P2IT47</accession>
<evidence type="ECO:0000313" key="1">
    <source>
        <dbReference type="EMBL" id="MBW84405.1"/>
    </source>
</evidence>
<organism evidence="1">
    <name type="scientific">Rhizophora mucronata</name>
    <name type="common">Asiatic mangrove</name>
    <dbReference type="NCBI Taxonomy" id="61149"/>
    <lineage>
        <taxon>Eukaryota</taxon>
        <taxon>Viridiplantae</taxon>
        <taxon>Streptophyta</taxon>
        <taxon>Embryophyta</taxon>
        <taxon>Tracheophyta</taxon>
        <taxon>Spermatophyta</taxon>
        <taxon>Magnoliopsida</taxon>
        <taxon>eudicotyledons</taxon>
        <taxon>Gunneridae</taxon>
        <taxon>Pentapetalae</taxon>
        <taxon>rosids</taxon>
        <taxon>fabids</taxon>
        <taxon>Malpighiales</taxon>
        <taxon>Rhizophoraceae</taxon>
        <taxon>Rhizophora</taxon>
    </lineage>
</organism>
<protein>
    <submittedName>
        <fullName evidence="1">Uncharacterized protein</fullName>
    </submittedName>
</protein>
<proteinExistence type="predicted"/>
<dbReference type="AlphaFoldDB" id="A0A2P2IT47"/>
<reference evidence="1" key="1">
    <citation type="submission" date="2018-02" db="EMBL/GenBank/DDBJ databases">
        <title>Rhizophora mucronata_Transcriptome.</title>
        <authorList>
            <person name="Meera S.P."/>
            <person name="Sreeshan A."/>
            <person name="Augustine A."/>
        </authorList>
    </citation>
    <scope>NUCLEOTIDE SEQUENCE</scope>
    <source>
        <tissue evidence="1">Leaf</tissue>
    </source>
</reference>
<dbReference type="EMBL" id="GGEC01003922">
    <property type="protein sequence ID" value="MBW84405.1"/>
    <property type="molecule type" value="Transcribed_RNA"/>
</dbReference>
<sequence>MDVFFFPFLECGGLGIWGSFCEWGKVVGGVVGGCSWHTNVLGKE</sequence>
<name>A0A2P2IT47_RHIMU</name>